<dbReference type="SUPFAM" id="SSF56281">
    <property type="entry name" value="Metallo-hydrolase/oxidoreductase"/>
    <property type="match status" value="1"/>
</dbReference>
<keyword evidence="1" id="KW-0540">Nuclease</keyword>
<keyword evidence="2" id="KW-0479">Metal-binding</keyword>
<dbReference type="Proteomes" id="UP001652542">
    <property type="component" value="Unassembled WGS sequence"/>
</dbReference>
<dbReference type="InterPro" id="IPR011108">
    <property type="entry name" value="RMMBL"/>
</dbReference>
<protein>
    <submittedName>
        <fullName evidence="8">Ribonuclease J</fullName>
    </submittedName>
</protein>
<dbReference type="Gene3D" id="3.40.50.10710">
    <property type="entry name" value="Metallo-hydrolase/oxidoreductase"/>
    <property type="match status" value="1"/>
</dbReference>
<keyword evidence="6" id="KW-0694">RNA-binding</keyword>
<dbReference type="PANTHER" id="PTHR43694">
    <property type="entry name" value="RIBONUCLEASE J"/>
    <property type="match status" value="1"/>
</dbReference>
<organism evidence="8 9">
    <name type="scientific">Albidovulum marisflavi</name>
    <dbReference type="NCBI Taxonomy" id="2984159"/>
    <lineage>
        <taxon>Bacteria</taxon>
        <taxon>Pseudomonadati</taxon>
        <taxon>Pseudomonadota</taxon>
        <taxon>Alphaproteobacteria</taxon>
        <taxon>Rhodobacterales</taxon>
        <taxon>Paracoccaceae</taxon>
        <taxon>Albidovulum</taxon>
    </lineage>
</organism>
<accession>A0ABT2ZF83</accession>
<dbReference type="InterPro" id="IPR036866">
    <property type="entry name" value="RibonucZ/Hydroxyglut_hydro"/>
</dbReference>
<evidence type="ECO:0000259" key="7">
    <source>
        <dbReference type="SMART" id="SM00849"/>
    </source>
</evidence>
<dbReference type="Pfam" id="PF00753">
    <property type="entry name" value="Lactamase_B"/>
    <property type="match status" value="1"/>
</dbReference>
<evidence type="ECO:0000256" key="3">
    <source>
        <dbReference type="ARBA" id="ARBA00022801"/>
    </source>
</evidence>
<dbReference type="EMBL" id="JAOWKY010000004">
    <property type="protein sequence ID" value="MCV2869803.1"/>
    <property type="molecule type" value="Genomic_DNA"/>
</dbReference>
<feature type="domain" description="Metallo-beta-lactamase" evidence="7">
    <location>
        <begin position="19"/>
        <end position="221"/>
    </location>
</feature>
<name>A0ABT2ZF83_9RHOB</name>
<dbReference type="Pfam" id="PF17770">
    <property type="entry name" value="RNase_J_C"/>
    <property type="match status" value="1"/>
</dbReference>
<evidence type="ECO:0000256" key="1">
    <source>
        <dbReference type="ARBA" id="ARBA00022722"/>
    </source>
</evidence>
<evidence type="ECO:0000256" key="2">
    <source>
        <dbReference type="ARBA" id="ARBA00022723"/>
    </source>
</evidence>
<evidence type="ECO:0000256" key="6">
    <source>
        <dbReference type="ARBA" id="ARBA00022884"/>
    </source>
</evidence>
<gene>
    <name evidence="8" type="ORF">OEW28_14300</name>
</gene>
<proteinExistence type="predicted"/>
<dbReference type="Gene3D" id="3.10.20.580">
    <property type="match status" value="1"/>
</dbReference>
<dbReference type="InterPro" id="IPR055132">
    <property type="entry name" value="RNase_J_b_CASP"/>
</dbReference>
<dbReference type="SMART" id="SM00849">
    <property type="entry name" value="Lactamase_B"/>
    <property type="match status" value="1"/>
</dbReference>
<keyword evidence="5" id="KW-0269">Exonuclease</keyword>
<evidence type="ECO:0000256" key="4">
    <source>
        <dbReference type="ARBA" id="ARBA00022833"/>
    </source>
</evidence>
<dbReference type="Pfam" id="PF22505">
    <property type="entry name" value="RNase_J_b_CASP"/>
    <property type="match status" value="1"/>
</dbReference>
<dbReference type="InterPro" id="IPR041636">
    <property type="entry name" value="RNase_J_C"/>
</dbReference>
<dbReference type="CDD" id="cd07714">
    <property type="entry name" value="RNaseJ_MBL-fold"/>
    <property type="match status" value="1"/>
</dbReference>
<evidence type="ECO:0000313" key="8">
    <source>
        <dbReference type="EMBL" id="MCV2869803.1"/>
    </source>
</evidence>
<evidence type="ECO:0000313" key="9">
    <source>
        <dbReference type="Proteomes" id="UP001652542"/>
    </source>
</evidence>
<reference evidence="8 9" key="1">
    <citation type="submission" date="2022-10" db="EMBL/GenBank/DDBJ databases">
        <title>Defluviimonas sp. nov., isolated from ocean surface water.</title>
        <authorList>
            <person name="He W."/>
            <person name="Wang L."/>
            <person name="Zhang D.-F."/>
        </authorList>
    </citation>
    <scope>NUCLEOTIDE SEQUENCE [LARGE SCALE GENOMIC DNA]</scope>
    <source>
        <strain evidence="8 9">WL0002</strain>
    </source>
</reference>
<dbReference type="RefSeq" id="WP_263735480.1">
    <property type="nucleotide sequence ID" value="NZ_JAOWKY010000004.1"/>
</dbReference>
<dbReference type="InterPro" id="IPR042173">
    <property type="entry name" value="RNase_J_2"/>
</dbReference>
<dbReference type="Gene3D" id="3.60.15.10">
    <property type="entry name" value="Ribonuclease Z/Hydroxyacylglutathione hydrolase-like"/>
    <property type="match status" value="1"/>
</dbReference>
<dbReference type="InterPro" id="IPR001279">
    <property type="entry name" value="Metallo-B-lactamas"/>
</dbReference>
<keyword evidence="9" id="KW-1185">Reference proteome</keyword>
<evidence type="ECO:0000256" key="5">
    <source>
        <dbReference type="ARBA" id="ARBA00022839"/>
    </source>
</evidence>
<sequence length="560" mass="60234">MSVKERLIYLPLGGAGEIGMNCYVYGYGPEGEERLIVVDLGVTFPDMDTTPGVDLIMPDVSWLEANAERIEAIFITHAHEDHVGALGHLWPGLRAPVYARPFTGAIAKMKMEEAGQPADSVRIVGPHPAATEAGPFRVQFLPVSHSIPESAALVIDTPAGRIVHTADFKLDGSPVVGEPFDPELWHAIAREGDGVRALVCDSTNVFSPQPGRSEAGLVGPITELLKGQEGMVVATTFASNIARLKTLAEAGRDAGRSVCLLGRAMKRMLTAAVEAGIVSDFPSLVQPEEAADVPRGNLMLIVTGSQGERRAASAQLSRGKYLGLEMKAGDLFLFSSKTIPGNERGVIRVMNAFSEMGVDIVDDRGGLYHVSGHANRPDLEAVHDLMRPKILIPMHGEHRHLREHVKLGLAKGIASEIATNGMMLDITGDEPAVVEYVEAGRTYLDGSTLLGAMDGVVRDRIRMALNGHVLVTILLDEDDQPLGDAWVDLKGLAETTRSGASLADEIESELTEFLENAGPKVITNDDKIEEAVKRIVRQVTMEEIGKKPEVTVVVSRLAVE</sequence>
<dbReference type="PANTHER" id="PTHR43694:SF1">
    <property type="entry name" value="RIBONUCLEASE J"/>
    <property type="match status" value="1"/>
</dbReference>
<keyword evidence="3" id="KW-0378">Hydrolase</keyword>
<comment type="caution">
    <text evidence="8">The sequence shown here is derived from an EMBL/GenBank/DDBJ whole genome shotgun (WGS) entry which is preliminary data.</text>
</comment>
<keyword evidence="4" id="KW-0862">Zinc</keyword>
<dbReference type="Pfam" id="PF07521">
    <property type="entry name" value="RMMBL"/>
    <property type="match status" value="1"/>
</dbReference>